<feature type="region of interest" description="Disordered" evidence="8">
    <location>
        <begin position="1"/>
        <end position="80"/>
    </location>
</feature>
<dbReference type="InterPro" id="IPR001172">
    <property type="entry name" value="FliN_T3SS_HrcQb"/>
</dbReference>
<dbReference type="InterPro" id="IPR012826">
    <property type="entry name" value="FliN"/>
</dbReference>
<comment type="caution">
    <text evidence="10">The sequence shown here is derived from an EMBL/GenBank/DDBJ whole genome shotgun (WGS) entry which is preliminary data.</text>
</comment>
<dbReference type="PANTHER" id="PTHR43484:SF1">
    <property type="entry name" value="FLAGELLAR MOTOR SWITCH PROTEIN FLIN"/>
    <property type="match status" value="1"/>
</dbReference>
<evidence type="ECO:0000259" key="9">
    <source>
        <dbReference type="Pfam" id="PF01052"/>
    </source>
</evidence>
<keyword evidence="10" id="KW-0966">Cell projection</keyword>
<proteinExistence type="inferred from homology"/>
<accession>A0ABV4U815</accession>
<keyword evidence="11" id="KW-1185">Reference proteome</keyword>
<dbReference type="SUPFAM" id="SSF101801">
    <property type="entry name" value="Surface presentation of antigens (SPOA)"/>
    <property type="match status" value="1"/>
</dbReference>
<keyword evidence="7" id="KW-0472">Membrane</keyword>
<dbReference type="InterPro" id="IPR001543">
    <property type="entry name" value="FliN-like_C"/>
</dbReference>
<dbReference type="InterPro" id="IPR051469">
    <property type="entry name" value="FliN/MopA/SpaO"/>
</dbReference>
<evidence type="ECO:0000256" key="4">
    <source>
        <dbReference type="ARBA" id="ARBA00022475"/>
    </source>
</evidence>
<evidence type="ECO:0000313" key="10">
    <source>
        <dbReference type="EMBL" id="MFA9478659.1"/>
    </source>
</evidence>
<evidence type="ECO:0000256" key="7">
    <source>
        <dbReference type="ARBA" id="ARBA00023136"/>
    </source>
</evidence>
<keyword evidence="4" id="KW-1003">Cell membrane</keyword>
<dbReference type="EMBL" id="JBGUBD010000005">
    <property type="protein sequence ID" value="MFA9478659.1"/>
    <property type="molecule type" value="Genomic_DNA"/>
</dbReference>
<name>A0ABV4U815_9BACT</name>
<feature type="compositionally biased region" description="Acidic residues" evidence="8">
    <location>
        <begin position="64"/>
        <end position="73"/>
    </location>
</feature>
<dbReference type="PRINTS" id="PR00956">
    <property type="entry name" value="FLGMOTORFLIN"/>
</dbReference>
<keyword evidence="10" id="KW-0282">Flagellum</keyword>
<dbReference type="Gene3D" id="2.30.330.10">
    <property type="entry name" value="SpoA-like"/>
    <property type="match status" value="1"/>
</dbReference>
<dbReference type="NCBIfam" id="TIGR02480">
    <property type="entry name" value="fliN"/>
    <property type="match status" value="1"/>
</dbReference>
<comment type="similarity">
    <text evidence="2">Belongs to the FliN/MopA/SpaO family.</text>
</comment>
<evidence type="ECO:0000256" key="3">
    <source>
        <dbReference type="ARBA" id="ARBA00021897"/>
    </source>
</evidence>
<gene>
    <name evidence="10" type="primary">fliN</name>
    <name evidence="10" type="ORF">ACERK3_10160</name>
</gene>
<evidence type="ECO:0000256" key="5">
    <source>
        <dbReference type="ARBA" id="ARBA00022500"/>
    </source>
</evidence>
<evidence type="ECO:0000256" key="1">
    <source>
        <dbReference type="ARBA" id="ARBA00004413"/>
    </source>
</evidence>
<feature type="compositionally biased region" description="Polar residues" evidence="8">
    <location>
        <begin position="13"/>
        <end position="24"/>
    </location>
</feature>
<dbReference type="Pfam" id="PF01052">
    <property type="entry name" value="FliMN_C"/>
    <property type="match status" value="1"/>
</dbReference>
<evidence type="ECO:0000256" key="6">
    <source>
        <dbReference type="ARBA" id="ARBA00022779"/>
    </source>
</evidence>
<organism evidence="10 11">
    <name type="scientific">Natronomicrosphaera hydrolytica</name>
    <dbReference type="NCBI Taxonomy" id="3242702"/>
    <lineage>
        <taxon>Bacteria</taxon>
        <taxon>Pseudomonadati</taxon>
        <taxon>Planctomycetota</taxon>
        <taxon>Phycisphaerae</taxon>
        <taxon>Phycisphaerales</taxon>
        <taxon>Phycisphaeraceae</taxon>
        <taxon>Natronomicrosphaera</taxon>
    </lineage>
</organism>
<protein>
    <recommendedName>
        <fullName evidence="3">Flagellar motor switch protein FliN</fullName>
    </recommendedName>
</protein>
<evidence type="ECO:0000256" key="2">
    <source>
        <dbReference type="ARBA" id="ARBA00009226"/>
    </source>
</evidence>
<evidence type="ECO:0000313" key="11">
    <source>
        <dbReference type="Proteomes" id="UP001575105"/>
    </source>
</evidence>
<feature type="domain" description="Flagellar motor switch protein FliN-like C-terminal" evidence="9">
    <location>
        <begin position="82"/>
        <end position="152"/>
    </location>
</feature>
<dbReference type="InterPro" id="IPR036429">
    <property type="entry name" value="SpoA-like_sf"/>
</dbReference>
<dbReference type="RefSeq" id="WP_425345585.1">
    <property type="nucleotide sequence ID" value="NZ_JBGUBD010000005.1"/>
</dbReference>
<dbReference type="PANTHER" id="PTHR43484">
    <property type="match status" value="1"/>
</dbReference>
<keyword evidence="10" id="KW-0969">Cilium</keyword>
<evidence type="ECO:0000256" key="8">
    <source>
        <dbReference type="SAM" id="MobiDB-lite"/>
    </source>
</evidence>
<comment type="subcellular location">
    <subcellularLocation>
        <location evidence="1">Cell membrane</location>
        <topology evidence="1">Peripheral membrane protein</topology>
        <orientation evidence="1">Cytoplasmic side</orientation>
    </subcellularLocation>
</comment>
<sequence>MADQPQGKDTPDQPDTSQPAQSVQPGADANANDDASVDEALEAASASLDELKQTVEASAGAQDPADEAAEAGDEPSGTSLDLLGDVDLDVMIELGRTEMLVEDVLKLQAGSVVELDKLAGDPVDVYVNGRLVARGEVLVLNDNFCIRISEVLADLEQEAEAAVEAQQAGATSDAS</sequence>
<reference evidence="10 11" key="1">
    <citation type="submission" date="2024-08" db="EMBL/GenBank/DDBJ databases">
        <title>Whole-genome sequencing of halo(alkali)philic microorganisms from hypersaline lakes.</title>
        <authorList>
            <person name="Sorokin D.Y."/>
            <person name="Merkel A.Y."/>
            <person name="Messina E."/>
            <person name="Yakimov M."/>
        </authorList>
    </citation>
    <scope>NUCLEOTIDE SEQUENCE [LARGE SCALE GENOMIC DNA]</scope>
    <source>
        <strain evidence="10 11">AB-hyl4</strain>
    </source>
</reference>
<dbReference type="Proteomes" id="UP001575105">
    <property type="component" value="Unassembled WGS sequence"/>
</dbReference>
<keyword evidence="5" id="KW-0145">Chemotaxis</keyword>
<keyword evidence="6" id="KW-0283">Flagellar rotation</keyword>